<dbReference type="GeneID" id="20564378"/>
<organism evidence="2 3">
    <name type="scientific">Encephalitozoon romaleae (strain SJ-2008)</name>
    <name type="common">Microsporidian parasite</name>
    <dbReference type="NCBI Taxonomy" id="1178016"/>
    <lineage>
        <taxon>Eukaryota</taxon>
        <taxon>Fungi</taxon>
        <taxon>Fungi incertae sedis</taxon>
        <taxon>Microsporidia</taxon>
        <taxon>Unikaryonidae</taxon>
        <taxon>Encephalitozoon</taxon>
    </lineage>
</organism>
<dbReference type="RefSeq" id="XP_009265267.1">
    <property type="nucleotide sequence ID" value="XM_009266992.1"/>
</dbReference>
<feature type="transmembrane region" description="Helical" evidence="1">
    <location>
        <begin position="401"/>
        <end position="419"/>
    </location>
</feature>
<feature type="transmembrane region" description="Helical" evidence="1">
    <location>
        <begin position="310"/>
        <end position="332"/>
    </location>
</feature>
<sequence>MLNINEQEWDNFVKALDDVITSISNQISKREAFEENSTKLQGLLDQYFQNVDLEGLKQLRGALNALNALNALSSEDMQAAISSAELEANYIFDLLTPDGKVKVTALSLLESRTSKFTESPLAILLNILDDEDDEGRNNEGFGLIKNSETLIGNISAAYSRFRDNREFNGLFEECQTFLKAEYNLSSLTPELNTLSNNINEMRAKLDNFQKNNPSLIDGNKIEEFRRFLDSLIENFVQYTSKLCATDKEGQSLSRETLTEIKDEAVALRGTLQVELPSRVNEINGLISSESSPGLLERHKELLKKLSTGSFVGNLCLGFIAVGCIQIILWAIGQNDTSLGNAWNTTLYSLALVGAMIYLLWIVKREYNKDDKPVKGNVELWAAIASMMPMIVGLPSMGLIKSSMYCLTMVATSIVTLYAQHLSSTGMNRKEMAILMVGNILVVLAYFVDLQKYLEGKVYGSNYQVCIAMIIFVLLLLIGSYMAKNNTGAGTESKQELFSTISYLVFTVTLLVSIFVSWVMGYEYRQFYGSISSSDQDLVTTG</sequence>
<dbReference type="InterPro" id="IPR012468">
    <property type="entry name" value="DUF1686"/>
</dbReference>
<keyword evidence="1" id="KW-1133">Transmembrane helix</keyword>
<evidence type="ECO:0000256" key="1">
    <source>
        <dbReference type="SAM" id="Phobius"/>
    </source>
</evidence>
<name>I7AG87_ENCRO</name>
<dbReference type="OrthoDB" id="2200771at2759"/>
<feature type="transmembrane region" description="Helical" evidence="1">
    <location>
        <begin position="431"/>
        <end position="447"/>
    </location>
</feature>
<evidence type="ECO:0000313" key="3">
    <source>
        <dbReference type="Proteomes" id="UP000010094"/>
    </source>
</evidence>
<accession>I7AG87</accession>
<dbReference type="Pfam" id="PF07937">
    <property type="entry name" value="DUF1686"/>
    <property type="match status" value="1"/>
</dbReference>
<gene>
    <name evidence="2" type="ordered locus">EROM_091540</name>
</gene>
<dbReference type="HOGENOM" id="CLU_503453_0_0_1"/>
<feature type="transmembrane region" description="Helical" evidence="1">
    <location>
        <begin position="375"/>
        <end position="395"/>
    </location>
</feature>
<dbReference type="VEuPathDB" id="MicrosporidiaDB:EROM_091540"/>
<reference evidence="2" key="1">
    <citation type="journal article" date="2012" name="Proc. Natl. Acad. Sci. U.S.A.">
        <title>Gain and loss of multiple functionally related, horizontally transferred genes in the reduced genomes of two microsporidian parasites.</title>
        <authorList>
            <person name="Pombert J.-F."/>
            <person name="Selman M."/>
            <person name="Burki F."/>
            <person name="Bardell F.T."/>
            <person name="Farinelli L."/>
            <person name="Solter L.F."/>
            <person name="Whitman D.W."/>
            <person name="Weiss L.M."/>
            <person name="Corradi N."/>
            <person name="Keeling P.J."/>
        </authorList>
    </citation>
    <scope>NUCLEOTIDE SEQUENCE [LARGE SCALE GENOMIC DNA]</scope>
    <source>
        <strain evidence="2">SJ-2008</strain>
    </source>
</reference>
<dbReference type="KEGG" id="ero:EROM_091540"/>
<dbReference type="Proteomes" id="UP000010094">
    <property type="component" value="Chromosome IXc"/>
</dbReference>
<proteinExistence type="predicted"/>
<feature type="transmembrane region" description="Helical" evidence="1">
    <location>
        <begin position="344"/>
        <end position="363"/>
    </location>
</feature>
<evidence type="ECO:0000313" key="2">
    <source>
        <dbReference type="EMBL" id="AFN83770.1"/>
    </source>
</evidence>
<dbReference type="AlphaFoldDB" id="I7AG87"/>
<keyword evidence="3" id="KW-1185">Reference proteome</keyword>
<dbReference type="EMBL" id="CP003528">
    <property type="protein sequence ID" value="AFN83770.1"/>
    <property type="molecule type" value="Genomic_DNA"/>
</dbReference>
<keyword evidence="1" id="KW-0472">Membrane</keyword>
<feature type="transmembrane region" description="Helical" evidence="1">
    <location>
        <begin position="459"/>
        <end position="478"/>
    </location>
</feature>
<feature type="transmembrane region" description="Helical" evidence="1">
    <location>
        <begin position="499"/>
        <end position="519"/>
    </location>
</feature>
<protein>
    <submittedName>
        <fullName evidence="2">Uncharacterized protein</fullName>
    </submittedName>
</protein>
<keyword evidence="1" id="KW-0812">Transmembrane</keyword>